<keyword evidence="4" id="KW-1185">Reference proteome</keyword>
<dbReference type="Pfam" id="PF13432">
    <property type="entry name" value="TPR_16"/>
    <property type="match status" value="1"/>
</dbReference>
<evidence type="ECO:0000313" key="3">
    <source>
        <dbReference type="EMBL" id="MDY8110972.1"/>
    </source>
</evidence>
<name>A0ABU5I6F7_9HYPH</name>
<evidence type="ECO:0000256" key="2">
    <source>
        <dbReference type="SAM" id="MobiDB-lite"/>
    </source>
</evidence>
<reference evidence="3 4" key="1">
    <citation type="submission" date="2023-12" db="EMBL/GenBank/DDBJ databases">
        <title>Description of Novel Strain Fulvimarina sp. 2208YS6-2-32 isolated from Uroteuthis (Photololigo) edulis.</title>
        <authorList>
            <person name="Park J.-S."/>
        </authorList>
    </citation>
    <scope>NUCLEOTIDE SEQUENCE [LARGE SCALE GENOMIC DNA]</scope>
    <source>
        <strain evidence="3 4">2208YS6-2-32</strain>
    </source>
</reference>
<evidence type="ECO:0000313" key="4">
    <source>
        <dbReference type="Proteomes" id="UP001294412"/>
    </source>
</evidence>
<evidence type="ECO:0000256" key="1">
    <source>
        <dbReference type="HAMAP-Rule" id="MF_02066"/>
    </source>
</evidence>
<feature type="region of interest" description="Disordered" evidence="2">
    <location>
        <begin position="106"/>
        <end position="139"/>
    </location>
</feature>
<comment type="function">
    <text evidence="1">Mediates coordination of peptidoglycan synthesis and outer membrane constriction during cell division.</text>
</comment>
<keyword evidence="1" id="KW-0732">Signal</keyword>
<sequence precursor="true">MIRRPNLFAVLASAAFLSAPLPAWAFAPAATTFQAAPAQARQGDTAGAPVLLAQAGDTLSRIQRLEDEVRRLNGRVEELSFQLLQAQEDMRKAQENNELRFQDLEQGAGAGGTGDGLPQQRGDLDTGTTGGQAGGTPDADIAAIIGDTDLPAASPDVAATAPVPPSDQPVTLPSGAATAVYESAYDQLLAGDYQSAEQSFRQYVQTYPGSPNAPDAQYWLGESLFQQQRYADAAEVFLNAQKATPEATKAPDMMLKLGMSLAALGNAETACITYREVESRYPQMNETLRTKLDQERKSANC</sequence>
<keyword evidence="1" id="KW-0132">Cell division</keyword>
<dbReference type="InterPro" id="IPR034706">
    <property type="entry name" value="CpoB"/>
</dbReference>
<dbReference type="SUPFAM" id="SSF48452">
    <property type="entry name" value="TPR-like"/>
    <property type="match status" value="1"/>
</dbReference>
<feature type="coiled-coil region" evidence="1">
    <location>
        <begin position="55"/>
        <end position="96"/>
    </location>
</feature>
<dbReference type="Gene3D" id="1.25.40.10">
    <property type="entry name" value="Tetratricopeptide repeat domain"/>
    <property type="match status" value="1"/>
</dbReference>
<dbReference type="InterPro" id="IPR014162">
    <property type="entry name" value="CpoB_C"/>
</dbReference>
<protein>
    <recommendedName>
        <fullName evidence="1">Cell division coordinator CpoB</fullName>
    </recommendedName>
</protein>
<comment type="similarity">
    <text evidence="1">Belongs to the CpoB family.</text>
</comment>
<keyword evidence="1" id="KW-0574">Periplasm</keyword>
<dbReference type="HAMAP" id="MF_02066">
    <property type="entry name" value="CpoB"/>
    <property type="match status" value="1"/>
</dbReference>
<keyword evidence="1" id="KW-0131">Cell cycle</keyword>
<accession>A0ABU5I6F7</accession>
<organism evidence="3 4">
    <name type="scientific">Fulvimarina uroteuthidis</name>
    <dbReference type="NCBI Taxonomy" id="3098149"/>
    <lineage>
        <taxon>Bacteria</taxon>
        <taxon>Pseudomonadati</taxon>
        <taxon>Pseudomonadota</taxon>
        <taxon>Alphaproteobacteria</taxon>
        <taxon>Hyphomicrobiales</taxon>
        <taxon>Aurantimonadaceae</taxon>
        <taxon>Fulvimarina</taxon>
    </lineage>
</organism>
<comment type="caution">
    <text evidence="3">The sequence shown here is derived from an EMBL/GenBank/DDBJ whole genome shotgun (WGS) entry which is preliminary data.</text>
</comment>
<dbReference type="EMBL" id="JAXLPB010000008">
    <property type="protein sequence ID" value="MDY8110972.1"/>
    <property type="molecule type" value="Genomic_DNA"/>
</dbReference>
<dbReference type="RefSeq" id="WP_322189022.1">
    <property type="nucleotide sequence ID" value="NZ_JAXLPB010000008.1"/>
</dbReference>
<comment type="subcellular location">
    <subcellularLocation>
        <location evidence="1">Periplasm</location>
    </subcellularLocation>
</comment>
<proteinExistence type="inferred from homology"/>
<dbReference type="Proteomes" id="UP001294412">
    <property type="component" value="Unassembled WGS sequence"/>
</dbReference>
<keyword evidence="1" id="KW-0175">Coiled coil</keyword>
<dbReference type="InterPro" id="IPR011990">
    <property type="entry name" value="TPR-like_helical_dom_sf"/>
</dbReference>
<feature type="chain" id="PRO_5044937520" description="Cell division coordinator CpoB" evidence="1">
    <location>
        <begin position="26"/>
        <end position="301"/>
    </location>
</feature>
<dbReference type="InterPro" id="IPR019734">
    <property type="entry name" value="TPR_rpt"/>
</dbReference>
<dbReference type="Pfam" id="PF13174">
    <property type="entry name" value="TPR_6"/>
    <property type="match status" value="1"/>
</dbReference>
<dbReference type="NCBIfam" id="TIGR02795">
    <property type="entry name" value="tol_pal_ybgF"/>
    <property type="match status" value="1"/>
</dbReference>
<feature type="signal peptide" evidence="1">
    <location>
        <begin position="1"/>
        <end position="25"/>
    </location>
</feature>
<gene>
    <name evidence="3" type="primary">ybgF</name>
    <name evidence="1" type="synonym">cpoB</name>
    <name evidence="3" type="ORF">U0C82_17710</name>
</gene>